<evidence type="ECO:0000313" key="2">
    <source>
        <dbReference type="EMBL" id="KAJ8942630.1"/>
    </source>
</evidence>
<protein>
    <submittedName>
        <fullName evidence="2">Uncharacterized protein</fullName>
    </submittedName>
</protein>
<dbReference type="Proteomes" id="UP001162162">
    <property type="component" value="Unassembled WGS sequence"/>
</dbReference>
<dbReference type="AlphaFoldDB" id="A0AAV8XU81"/>
<sequence>MQVPLRHEAPSCSWTMEPSAGPDTEETITGDSNAISILSMSSHFLICRLHGIDPYTKLLPPLDVPSSCGGGERDPTPVYSDMPLNLSKHSG</sequence>
<dbReference type="EMBL" id="JAPWTK010000318">
    <property type="protein sequence ID" value="KAJ8942630.1"/>
    <property type="molecule type" value="Genomic_DNA"/>
</dbReference>
<name>A0AAV8XU81_9CUCU</name>
<comment type="caution">
    <text evidence="2">The sequence shown here is derived from an EMBL/GenBank/DDBJ whole genome shotgun (WGS) entry which is preliminary data.</text>
</comment>
<proteinExistence type="predicted"/>
<evidence type="ECO:0000313" key="3">
    <source>
        <dbReference type="Proteomes" id="UP001162162"/>
    </source>
</evidence>
<feature type="region of interest" description="Disordered" evidence="1">
    <location>
        <begin position="67"/>
        <end position="91"/>
    </location>
</feature>
<evidence type="ECO:0000256" key="1">
    <source>
        <dbReference type="SAM" id="MobiDB-lite"/>
    </source>
</evidence>
<reference evidence="2" key="1">
    <citation type="journal article" date="2023" name="Insect Mol. Biol.">
        <title>Genome sequencing provides insights into the evolution of gene families encoding plant cell wall-degrading enzymes in longhorned beetles.</title>
        <authorList>
            <person name="Shin N.R."/>
            <person name="Okamura Y."/>
            <person name="Kirsch R."/>
            <person name="Pauchet Y."/>
        </authorList>
    </citation>
    <scope>NUCLEOTIDE SEQUENCE</scope>
    <source>
        <strain evidence="2">AMC_N1</strain>
    </source>
</reference>
<accession>A0AAV8XU81</accession>
<keyword evidence="3" id="KW-1185">Reference proteome</keyword>
<organism evidence="2 3">
    <name type="scientific">Aromia moschata</name>
    <dbReference type="NCBI Taxonomy" id="1265417"/>
    <lineage>
        <taxon>Eukaryota</taxon>
        <taxon>Metazoa</taxon>
        <taxon>Ecdysozoa</taxon>
        <taxon>Arthropoda</taxon>
        <taxon>Hexapoda</taxon>
        <taxon>Insecta</taxon>
        <taxon>Pterygota</taxon>
        <taxon>Neoptera</taxon>
        <taxon>Endopterygota</taxon>
        <taxon>Coleoptera</taxon>
        <taxon>Polyphaga</taxon>
        <taxon>Cucujiformia</taxon>
        <taxon>Chrysomeloidea</taxon>
        <taxon>Cerambycidae</taxon>
        <taxon>Cerambycinae</taxon>
        <taxon>Callichromatini</taxon>
        <taxon>Aromia</taxon>
    </lineage>
</organism>
<gene>
    <name evidence="2" type="ORF">NQ318_013343</name>
</gene>
<feature type="region of interest" description="Disordered" evidence="1">
    <location>
        <begin position="1"/>
        <end position="27"/>
    </location>
</feature>